<accession>A0A098C208</accession>
<dbReference type="OrthoDB" id="710926at2"/>
<dbReference type="Proteomes" id="UP000032417">
    <property type="component" value="Chromosome 1"/>
</dbReference>
<dbReference type="AlphaFoldDB" id="A0A098C208"/>
<name>A0A098C208_9BACT</name>
<dbReference type="KEGG" id="pbt:ING2E5B_1705"/>
<gene>
    <name evidence="1" type="ORF">ING2E5B_1705</name>
</gene>
<evidence type="ECO:0008006" key="3">
    <source>
        <dbReference type="Google" id="ProtNLM"/>
    </source>
</evidence>
<proteinExistence type="predicted"/>
<dbReference type="STRING" id="1562970.ING2E5B_1705"/>
<reference evidence="1 2" key="1">
    <citation type="submission" date="2014-08" db="EMBL/GenBank/DDBJ databases">
        <authorList>
            <person name="Wibberg D."/>
        </authorList>
    </citation>
    <scope>NUCLEOTIDE SEQUENCE [LARGE SCALE GENOMIC DNA]</scope>
    <source>
        <strain evidence="2">ING2-E5B</strain>
    </source>
</reference>
<dbReference type="HOGENOM" id="CLU_173857_0_0_10"/>
<evidence type="ECO:0000313" key="2">
    <source>
        <dbReference type="Proteomes" id="UP000032417"/>
    </source>
</evidence>
<sequence length="75" mass="8321">MDYKVVPFVAQITQKDTTATVAGQLQALINEHSSQGWEYVRLENVETQVAPENGCFGIGAKPGFNTIFKMVVFKK</sequence>
<evidence type="ECO:0000313" key="1">
    <source>
        <dbReference type="EMBL" id="CEA16451.1"/>
    </source>
</evidence>
<protein>
    <recommendedName>
        <fullName evidence="3">DUF4177 domain-containing protein</fullName>
    </recommendedName>
</protein>
<dbReference type="EMBL" id="LN515532">
    <property type="protein sequence ID" value="CEA16451.1"/>
    <property type="molecule type" value="Genomic_DNA"/>
</dbReference>
<keyword evidence="2" id="KW-1185">Reference proteome</keyword>
<organism evidence="1 2">
    <name type="scientific">Fermentimonas caenicola</name>
    <dbReference type="NCBI Taxonomy" id="1562970"/>
    <lineage>
        <taxon>Bacteria</taxon>
        <taxon>Pseudomonadati</taxon>
        <taxon>Bacteroidota</taxon>
        <taxon>Bacteroidia</taxon>
        <taxon>Bacteroidales</taxon>
        <taxon>Dysgonomonadaceae</taxon>
        <taxon>Fermentimonas</taxon>
    </lineage>
</organism>